<accession>A0ABW5YC14</accession>
<evidence type="ECO:0008006" key="4">
    <source>
        <dbReference type="Google" id="ProtNLM"/>
    </source>
</evidence>
<proteinExistence type="predicted"/>
<evidence type="ECO:0000313" key="3">
    <source>
        <dbReference type="Proteomes" id="UP001597557"/>
    </source>
</evidence>
<keyword evidence="1" id="KW-0732">Signal</keyword>
<reference evidence="3" key="1">
    <citation type="journal article" date="2019" name="Int. J. Syst. Evol. Microbiol.">
        <title>The Global Catalogue of Microorganisms (GCM) 10K type strain sequencing project: providing services to taxonomists for standard genome sequencing and annotation.</title>
        <authorList>
            <consortium name="The Broad Institute Genomics Platform"/>
            <consortium name="The Broad Institute Genome Sequencing Center for Infectious Disease"/>
            <person name="Wu L."/>
            <person name="Ma J."/>
        </authorList>
    </citation>
    <scope>NUCLEOTIDE SEQUENCE [LARGE SCALE GENOMIC DNA]</scope>
    <source>
        <strain evidence="3">KCTC 22437</strain>
    </source>
</reference>
<protein>
    <recommendedName>
        <fullName evidence="4">Lipoprotein</fullName>
    </recommendedName>
</protein>
<gene>
    <name evidence="2" type="ORF">ACFS5N_10700</name>
</gene>
<dbReference type="EMBL" id="JBHUPD010000002">
    <property type="protein sequence ID" value="MFD2872938.1"/>
    <property type="molecule type" value="Genomic_DNA"/>
</dbReference>
<comment type="caution">
    <text evidence="2">The sequence shown here is derived from an EMBL/GenBank/DDBJ whole genome shotgun (WGS) entry which is preliminary data.</text>
</comment>
<dbReference type="RefSeq" id="WP_377185160.1">
    <property type="nucleotide sequence ID" value="NZ_JBHUPD010000002.1"/>
</dbReference>
<evidence type="ECO:0000256" key="1">
    <source>
        <dbReference type="SAM" id="SignalP"/>
    </source>
</evidence>
<feature type="signal peptide" evidence="1">
    <location>
        <begin position="1"/>
        <end position="25"/>
    </location>
</feature>
<keyword evidence="3" id="KW-1185">Reference proteome</keyword>
<organism evidence="2 3">
    <name type="scientific">Mucilaginibacter ximonensis</name>
    <dbReference type="NCBI Taxonomy" id="538021"/>
    <lineage>
        <taxon>Bacteria</taxon>
        <taxon>Pseudomonadati</taxon>
        <taxon>Bacteroidota</taxon>
        <taxon>Sphingobacteriia</taxon>
        <taxon>Sphingobacteriales</taxon>
        <taxon>Sphingobacteriaceae</taxon>
        <taxon>Mucilaginibacter</taxon>
    </lineage>
</organism>
<name>A0ABW5YC14_9SPHI</name>
<evidence type="ECO:0000313" key="2">
    <source>
        <dbReference type="EMBL" id="MFD2872938.1"/>
    </source>
</evidence>
<dbReference type="Proteomes" id="UP001597557">
    <property type="component" value="Unassembled WGS sequence"/>
</dbReference>
<feature type="chain" id="PRO_5045576748" description="Lipoprotein" evidence="1">
    <location>
        <begin position="26"/>
        <end position="161"/>
    </location>
</feature>
<dbReference type="PROSITE" id="PS51257">
    <property type="entry name" value="PROKAR_LIPOPROTEIN"/>
    <property type="match status" value="1"/>
</dbReference>
<sequence>MKRLLSVPIFAILSLSVILLSSCHTKTKPAENAAKSAPNIKAPQRVPDSLAGIVGNYRCKCQTGNNYIELTVEKVNDGFNAKVSYFPDKFKASGVLKPDTNNFDPDFRAWSFTTGKDIYGFQFSRTQDNKWHLVMINEDYKKVFKECSDAKVIVFESTNNL</sequence>